<dbReference type="InterPro" id="IPR010090">
    <property type="entry name" value="Phage_tape_meas"/>
</dbReference>
<dbReference type="NCBIfam" id="TIGR01760">
    <property type="entry name" value="tape_meas_TP901"/>
    <property type="match status" value="1"/>
</dbReference>
<evidence type="ECO:0000313" key="2">
    <source>
        <dbReference type="EMBL" id="GAG50066.1"/>
    </source>
</evidence>
<dbReference type="PANTHER" id="PTHR37813">
    <property type="entry name" value="FELS-2 PROPHAGE PROTEIN"/>
    <property type="match status" value="1"/>
</dbReference>
<comment type="caution">
    <text evidence="2">The sequence shown here is derived from an EMBL/GenBank/DDBJ whole genome shotgun (WGS) entry which is preliminary data.</text>
</comment>
<sequence>LDLGTKFSSDVTSLLAGVSQVRTALKQFSTMSKKAATQSAQLQSTVVGTAAASTRASAATKRLGTAHQVLGKQIGSVVGGLERIKAAMRVTLSYGVAATLIFGFTRALKAGVDEIVEFDQGLKNLQAITGATNSEILAMSDTMLQLASDTKFSAAEIASGMVLLGQAGFSASESLNAIEATSTLATGTLQDM</sequence>
<feature type="non-terminal residue" evidence="2">
    <location>
        <position position="192"/>
    </location>
</feature>
<gene>
    <name evidence="2" type="ORF">S01H1_82474</name>
</gene>
<dbReference type="EMBL" id="BARS01055916">
    <property type="protein sequence ID" value="GAG50066.1"/>
    <property type="molecule type" value="Genomic_DNA"/>
</dbReference>
<dbReference type="PANTHER" id="PTHR37813:SF1">
    <property type="entry name" value="FELS-2 PROPHAGE PROTEIN"/>
    <property type="match status" value="1"/>
</dbReference>
<feature type="non-terminal residue" evidence="2">
    <location>
        <position position="1"/>
    </location>
</feature>
<protein>
    <recommendedName>
        <fullName evidence="3">Phage tail tape measure protein domain-containing protein</fullName>
    </recommendedName>
</protein>
<dbReference type="AlphaFoldDB" id="X0ZPF3"/>
<proteinExistence type="predicted"/>
<accession>X0ZPF3</accession>
<name>X0ZPF3_9ZZZZ</name>
<keyword evidence="1" id="KW-1188">Viral release from host cell</keyword>
<organism evidence="2">
    <name type="scientific">marine sediment metagenome</name>
    <dbReference type="NCBI Taxonomy" id="412755"/>
    <lineage>
        <taxon>unclassified sequences</taxon>
        <taxon>metagenomes</taxon>
        <taxon>ecological metagenomes</taxon>
    </lineage>
</organism>
<evidence type="ECO:0008006" key="3">
    <source>
        <dbReference type="Google" id="ProtNLM"/>
    </source>
</evidence>
<evidence type="ECO:0000256" key="1">
    <source>
        <dbReference type="ARBA" id="ARBA00022612"/>
    </source>
</evidence>
<reference evidence="2" key="1">
    <citation type="journal article" date="2014" name="Front. Microbiol.">
        <title>High frequency of phylogenetically diverse reductive dehalogenase-homologous genes in deep subseafloor sedimentary metagenomes.</title>
        <authorList>
            <person name="Kawai M."/>
            <person name="Futagami T."/>
            <person name="Toyoda A."/>
            <person name="Takaki Y."/>
            <person name="Nishi S."/>
            <person name="Hori S."/>
            <person name="Arai W."/>
            <person name="Tsubouchi T."/>
            <person name="Morono Y."/>
            <person name="Uchiyama I."/>
            <person name="Ito T."/>
            <person name="Fujiyama A."/>
            <person name="Inagaki F."/>
            <person name="Takami H."/>
        </authorList>
    </citation>
    <scope>NUCLEOTIDE SEQUENCE</scope>
    <source>
        <strain evidence="2">Expedition CK06-06</strain>
    </source>
</reference>